<dbReference type="Proteomes" id="UP001165378">
    <property type="component" value="Unassembled WGS sequence"/>
</dbReference>
<evidence type="ECO:0000256" key="1">
    <source>
        <dbReference type="ARBA" id="ARBA00006534"/>
    </source>
</evidence>
<dbReference type="AlphaFoldDB" id="A0AA41TYG9"/>
<comment type="caution">
    <text evidence="5">The sequence shown here is derived from an EMBL/GenBank/DDBJ whole genome shotgun (WGS) entry which is preliminary data.</text>
</comment>
<dbReference type="GO" id="GO:0008236">
    <property type="term" value="F:serine-type peptidase activity"/>
    <property type="evidence" value="ECO:0007669"/>
    <property type="project" value="UniProtKB-KW"/>
</dbReference>
<dbReference type="RefSeq" id="WP_235051977.1">
    <property type="nucleotide sequence ID" value="NZ_JAKFHA010000005.1"/>
</dbReference>
<evidence type="ECO:0000256" key="3">
    <source>
        <dbReference type="ARBA" id="ARBA00022801"/>
    </source>
</evidence>
<name>A0AA41TYG9_9ACTN</name>
<keyword evidence="6" id="KW-1185">Reference proteome</keyword>
<evidence type="ECO:0000256" key="4">
    <source>
        <dbReference type="ARBA" id="ARBA00022825"/>
    </source>
</evidence>
<dbReference type="InterPro" id="IPR029062">
    <property type="entry name" value="Class_I_gatase-like"/>
</dbReference>
<dbReference type="PANTHER" id="PTHR20842:SF0">
    <property type="entry name" value="ALPHA-ASPARTYL DIPEPTIDASE"/>
    <property type="match status" value="1"/>
</dbReference>
<sequence length="181" mass="18686">MDGQPAGERAAGVVREVDALGALGFAAEESDLREYFGAEAGVLAEVFGEADLLWLRGGNAFVLRAALALSGADAVLAGLLREDAVAYGGYSAGGCVLAPSLRGLEACDDPAEVGRAYGRPAVWDGLGLLPYAFVPHVDSPGHPESQVLGEVAERYRADGTPYLALRDGQALVVDGELSEVV</sequence>
<evidence type="ECO:0000313" key="6">
    <source>
        <dbReference type="Proteomes" id="UP001165378"/>
    </source>
</evidence>
<dbReference type="Pfam" id="PF03575">
    <property type="entry name" value="Peptidase_S51"/>
    <property type="match status" value="1"/>
</dbReference>
<keyword evidence="2" id="KW-0645">Protease</keyword>
<organism evidence="5 6">
    <name type="scientific">Yinghuangia soli</name>
    <dbReference type="NCBI Taxonomy" id="2908204"/>
    <lineage>
        <taxon>Bacteria</taxon>
        <taxon>Bacillati</taxon>
        <taxon>Actinomycetota</taxon>
        <taxon>Actinomycetes</taxon>
        <taxon>Kitasatosporales</taxon>
        <taxon>Streptomycetaceae</taxon>
        <taxon>Yinghuangia</taxon>
    </lineage>
</organism>
<dbReference type="EMBL" id="JAKFHA010000005">
    <property type="protein sequence ID" value="MCF2527803.1"/>
    <property type="molecule type" value="Genomic_DNA"/>
</dbReference>
<keyword evidence="3" id="KW-0378">Hydrolase</keyword>
<dbReference type="GO" id="GO:0006508">
    <property type="term" value="P:proteolysis"/>
    <property type="evidence" value="ECO:0007669"/>
    <property type="project" value="UniProtKB-KW"/>
</dbReference>
<evidence type="ECO:0000313" key="5">
    <source>
        <dbReference type="EMBL" id="MCF2527803.1"/>
    </source>
</evidence>
<dbReference type="PANTHER" id="PTHR20842">
    <property type="entry name" value="PROTEASE S51 ALPHA-ASPARTYL DIPEPTIDASE"/>
    <property type="match status" value="1"/>
</dbReference>
<reference evidence="5" key="1">
    <citation type="submission" date="2022-01" db="EMBL/GenBank/DDBJ databases">
        <title>Genome-Based Taxonomic Classification of the Phylum Actinobacteria.</title>
        <authorList>
            <person name="Gao Y."/>
        </authorList>
    </citation>
    <scope>NUCLEOTIDE SEQUENCE</scope>
    <source>
        <strain evidence="5">KLBMP 8922</strain>
    </source>
</reference>
<keyword evidence="4" id="KW-0720">Serine protease</keyword>
<evidence type="ECO:0000256" key="2">
    <source>
        <dbReference type="ARBA" id="ARBA00022670"/>
    </source>
</evidence>
<dbReference type="SUPFAM" id="SSF52317">
    <property type="entry name" value="Class I glutamine amidotransferase-like"/>
    <property type="match status" value="1"/>
</dbReference>
<protein>
    <submittedName>
        <fullName evidence="5">Peptidase E</fullName>
    </submittedName>
</protein>
<proteinExistence type="inferred from homology"/>
<comment type="similarity">
    <text evidence="1">Belongs to the peptidase S51 family.</text>
</comment>
<dbReference type="Gene3D" id="3.40.50.880">
    <property type="match status" value="1"/>
</dbReference>
<gene>
    <name evidence="5" type="ORF">LZ495_11315</name>
</gene>
<dbReference type="InterPro" id="IPR005320">
    <property type="entry name" value="Peptidase_S51"/>
</dbReference>
<accession>A0AA41TYG9</accession>